<evidence type="ECO:0000256" key="3">
    <source>
        <dbReference type="ARBA" id="ARBA00022989"/>
    </source>
</evidence>
<feature type="transmembrane region" description="Helical" evidence="5">
    <location>
        <begin position="126"/>
        <end position="144"/>
    </location>
</feature>
<dbReference type="HOGENOM" id="CLU_069324_0_0_5"/>
<dbReference type="InterPro" id="IPR037185">
    <property type="entry name" value="EmrE-like"/>
</dbReference>
<feature type="domain" description="EamA" evidence="6">
    <location>
        <begin position="153"/>
        <end position="277"/>
    </location>
</feature>
<dbReference type="STRING" id="314256.OG2516_10741"/>
<feature type="transmembrane region" description="Helical" evidence="5">
    <location>
        <begin position="150"/>
        <end position="169"/>
    </location>
</feature>
<comment type="subcellular location">
    <subcellularLocation>
        <location evidence="1">Membrane</location>
        <topology evidence="1">Multi-pass membrane protein</topology>
    </subcellularLocation>
</comment>
<evidence type="ECO:0000256" key="4">
    <source>
        <dbReference type="ARBA" id="ARBA00023136"/>
    </source>
</evidence>
<feature type="transmembrane region" description="Helical" evidence="5">
    <location>
        <begin position="72"/>
        <end position="93"/>
    </location>
</feature>
<dbReference type="EMBL" id="AAOT01000001">
    <property type="protein sequence ID" value="EAR52934.1"/>
    <property type="molecule type" value="Genomic_DNA"/>
</dbReference>
<sequence>MPSPTPPRGPTLAALIALTMLAFAANSVLNRLAVAGGTDPVAFGAIRLASGALLLLALAARRGRVRLGGRGRAAGTGALLLYIFGFSAAYAALDTGLGALILFGCVQITMFAGAWLGGEPIPPRRWAGAGIAFAGLVLLLWPSGAAAPSPWHAALMAAAGLGWGLYSLAGRRAADPLAETAANFACAAPVALLAWLVLGGGVPVAGAVLAVLSGAIASGLGYALWYSLLPRLPAALAAIAQLTVPLIATAGGVVLVGESVGVRFALATVLVLGGLGVSLVRRRG</sequence>
<evidence type="ECO:0000256" key="5">
    <source>
        <dbReference type="SAM" id="Phobius"/>
    </source>
</evidence>
<reference evidence="7 8" key="1">
    <citation type="journal article" date="2010" name="J. Bacteriol.">
        <title>Genome sequences of Oceanicola granulosus HTCC2516(T) and Oceanicola batsensis HTCC2597(TDelta).</title>
        <authorList>
            <person name="Thrash J.C."/>
            <person name="Cho J.C."/>
            <person name="Vergin K.L."/>
            <person name="Giovannoni S.J."/>
        </authorList>
    </citation>
    <scope>NUCLEOTIDE SEQUENCE [LARGE SCALE GENOMIC DNA]</scope>
    <source>
        <strain evidence="8">ATCC BAA-861 / DSM 15982 / KCTC 12143 / HTCC2516</strain>
    </source>
</reference>
<evidence type="ECO:0000259" key="6">
    <source>
        <dbReference type="Pfam" id="PF00892"/>
    </source>
</evidence>
<organism evidence="7 8">
    <name type="scientific">Oceanicola granulosus (strain ATCC BAA-861 / DSM 15982 / KCTC 12143 / HTCC2516)</name>
    <dbReference type="NCBI Taxonomy" id="314256"/>
    <lineage>
        <taxon>Bacteria</taxon>
        <taxon>Pseudomonadati</taxon>
        <taxon>Pseudomonadota</taxon>
        <taxon>Alphaproteobacteria</taxon>
        <taxon>Rhodobacterales</taxon>
        <taxon>Roseobacteraceae</taxon>
        <taxon>Oceanicola</taxon>
    </lineage>
</organism>
<feature type="domain" description="EamA" evidence="6">
    <location>
        <begin position="14"/>
        <end position="140"/>
    </location>
</feature>
<keyword evidence="3 5" id="KW-1133">Transmembrane helix</keyword>
<dbReference type="PANTHER" id="PTHR32322">
    <property type="entry name" value="INNER MEMBRANE TRANSPORTER"/>
    <property type="match status" value="1"/>
</dbReference>
<keyword evidence="8" id="KW-1185">Reference proteome</keyword>
<accession>Q2CK55</accession>
<dbReference type="OrthoDB" id="321830at2"/>
<comment type="caution">
    <text evidence="7">The sequence shown here is derived from an EMBL/GenBank/DDBJ whole genome shotgun (WGS) entry which is preliminary data.</text>
</comment>
<keyword evidence="4 5" id="KW-0472">Membrane</keyword>
<feature type="transmembrane region" description="Helical" evidence="5">
    <location>
        <begin position="204"/>
        <end position="225"/>
    </location>
</feature>
<feature type="transmembrane region" description="Helical" evidence="5">
    <location>
        <begin position="232"/>
        <end position="256"/>
    </location>
</feature>
<feature type="transmembrane region" description="Helical" evidence="5">
    <location>
        <begin position="262"/>
        <end position="280"/>
    </location>
</feature>
<feature type="transmembrane region" description="Helical" evidence="5">
    <location>
        <begin position="99"/>
        <end position="117"/>
    </location>
</feature>
<keyword evidence="2 5" id="KW-0812">Transmembrane</keyword>
<dbReference type="GO" id="GO:0016020">
    <property type="term" value="C:membrane"/>
    <property type="evidence" value="ECO:0007669"/>
    <property type="project" value="UniProtKB-SubCell"/>
</dbReference>
<dbReference type="Proteomes" id="UP000003635">
    <property type="component" value="Unassembled WGS sequence"/>
</dbReference>
<evidence type="ECO:0000256" key="2">
    <source>
        <dbReference type="ARBA" id="ARBA00022692"/>
    </source>
</evidence>
<evidence type="ECO:0000256" key="1">
    <source>
        <dbReference type="ARBA" id="ARBA00004141"/>
    </source>
</evidence>
<name>Q2CK55_OCEGH</name>
<dbReference type="eggNOG" id="COG0697">
    <property type="taxonomic scope" value="Bacteria"/>
</dbReference>
<dbReference type="InterPro" id="IPR000620">
    <property type="entry name" value="EamA_dom"/>
</dbReference>
<dbReference type="SUPFAM" id="SSF103481">
    <property type="entry name" value="Multidrug resistance efflux transporter EmrE"/>
    <property type="match status" value="2"/>
</dbReference>
<dbReference type="Pfam" id="PF00892">
    <property type="entry name" value="EamA"/>
    <property type="match status" value="2"/>
</dbReference>
<feature type="transmembrane region" description="Helical" evidence="5">
    <location>
        <begin position="40"/>
        <end position="60"/>
    </location>
</feature>
<proteinExistence type="predicted"/>
<dbReference type="PANTHER" id="PTHR32322:SF9">
    <property type="entry name" value="AMINO-ACID METABOLITE EFFLUX PUMP-RELATED"/>
    <property type="match status" value="1"/>
</dbReference>
<dbReference type="RefSeq" id="WP_007255668.1">
    <property type="nucleotide sequence ID" value="NZ_CH724107.1"/>
</dbReference>
<protein>
    <submittedName>
        <fullName evidence="7">Membrane protein, putative</fullName>
    </submittedName>
</protein>
<dbReference type="AlphaFoldDB" id="Q2CK55"/>
<dbReference type="InterPro" id="IPR050638">
    <property type="entry name" value="AA-Vitamin_Transporters"/>
</dbReference>
<feature type="transmembrane region" description="Helical" evidence="5">
    <location>
        <begin position="181"/>
        <end position="198"/>
    </location>
</feature>
<evidence type="ECO:0000313" key="8">
    <source>
        <dbReference type="Proteomes" id="UP000003635"/>
    </source>
</evidence>
<evidence type="ECO:0000313" key="7">
    <source>
        <dbReference type="EMBL" id="EAR52934.1"/>
    </source>
</evidence>
<gene>
    <name evidence="7" type="ORF">OG2516_10741</name>
</gene>